<evidence type="ECO:0000313" key="2">
    <source>
        <dbReference type="EMBL" id="KIK28017.1"/>
    </source>
</evidence>
<sequence length="710" mass="78686">MQADLRSLETNLQSALDAKFAKDGEVTMLRKSIEKNAQDQAAQIAKFNAAREEADKKYNLLQKRSEAEIERIKTEYTFKQHELEITLRKPPGSAKPKKTRIDPPPTPVPVPSQIRAWGQASGTSTPLRSTPESPHHPRFGDISKHERPKKPSFRDSRGLPPGFQASSPTRPQYGGSSQPKGKAVSCEVTGHSRTLVPTTSQRVPPSTPGIQPAQFVSDDPGRQINGFAVQLEDGEGISINTVPIDVDIPHDVEMEGSNIVLTPVVEEIEQQELLNWNIAMHRTILMHTVEGSRTSTLQLLMTVSFIGPDHAKTYANALSKILDGLTNIPNHPFRSFDQTSKAVCKAFCDMVAGLAANSMLSPLTALFDLLTNLTYSIPRFYVPLLPSTESGQDDPPRLLTTLCQVIRDELCNLTEVNDAQNLGLSTFGRSTLRLLEALAHKAAGGAESALALLPRSTSVLAVLLHPSRPQWFLLASVRFLAWISTMRDLFRPLLSFPEGEHENGDGEPQDLTRLPQVELLCSLLTDSDSVSMEADNLKAWIVLFFGTLSVAHPDAFAILVESQSLIPSVVLRVCHMADRVWEMEEDNARVISRTVMMLVQTTRFLHHLVIGGNFNLRERLHRASMRKFNGLVHIFIDVFGRLSYADRPDWIDDANKQHWEKIADMARTLLGLVVEGPEADLVWTTYQNEADEGGETGMEADEDMQGGILE</sequence>
<dbReference type="Proteomes" id="UP000054018">
    <property type="component" value="Unassembled WGS sequence"/>
</dbReference>
<feature type="compositionally biased region" description="Basic and acidic residues" evidence="1">
    <location>
        <begin position="133"/>
        <end position="145"/>
    </location>
</feature>
<feature type="region of interest" description="Disordered" evidence="1">
    <location>
        <begin position="691"/>
        <end position="710"/>
    </location>
</feature>
<organism evidence="2 3">
    <name type="scientific">Pisolithus microcarpus 441</name>
    <dbReference type="NCBI Taxonomy" id="765257"/>
    <lineage>
        <taxon>Eukaryota</taxon>
        <taxon>Fungi</taxon>
        <taxon>Dikarya</taxon>
        <taxon>Basidiomycota</taxon>
        <taxon>Agaricomycotina</taxon>
        <taxon>Agaricomycetes</taxon>
        <taxon>Agaricomycetidae</taxon>
        <taxon>Boletales</taxon>
        <taxon>Sclerodermatineae</taxon>
        <taxon>Pisolithaceae</taxon>
        <taxon>Pisolithus</taxon>
    </lineage>
</organism>
<proteinExistence type="predicted"/>
<feature type="compositionally biased region" description="Polar residues" evidence="1">
    <location>
        <begin position="164"/>
        <end position="179"/>
    </location>
</feature>
<feature type="compositionally biased region" description="Polar residues" evidence="1">
    <location>
        <begin position="120"/>
        <end position="132"/>
    </location>
</feature>
<feature type="compositionally biased region" description="Acidic residues" evidence="1">
    <location>
        <begin position="691"/>
        <end position="704"/>
    </location>
</feature>
<dbReference type="OrthoDB" id="3366922at2759"/>
<dbReference type="EMBL" id="KN833694">
    <property type="protein sequence ID" value="KIK28017.1"/>
    <property type="molecule type" value="Genomic_DNA"/>
</dbReference>
<feature type="region of interest" description="Disordered" evidence="1">
    <location>
        <begin position="83"/>
        <end position="187"/>
    </location>
</feature>
<accession>A0A0D0A0U5</accession>
<dbReference type="HOGENOM" id="CLU_009272_0_0_1"/>
<dbReference type="InterPro" id="IPR033349">
    <property type="entry name" value="ATRIP"/>
</dbReference>
<reference evidence="3" key="2">
    <citation type="submission" date="2015-01" db="EMBL/GenBank/DDBJ databases">
        <title>Evolutionary Origins and Diversification of the Mycorrhizal Mutualists.</title>
        <authorList>
            <consortium name="DOE Joint Genome Institute"/>
            <consortium name="Mycorrhizal Genomics Consortium"/>
            <person name="Kohler A."/>
            <person name="Kuo A."/>
            <person name="Nagy L.G."/>
            <person name="Floudas D."/>
            <person name="Copeland A."/>
            <person name="Barry K.W."/>
            <person name="Cichocki N."/>
            <person name="Veneault-Fourrey C."/>
            <person name="LaButti K."/>
            <person name="Lindquist E.A."/>
            <person name="Lipzen A."/>
            <person name="Lundell T."/>
            <person name="Morin E."/>
            <person name="Murat C."/>
            <person name="Riley R."/>
            <person name="Ohm R."/>
            <person name="Sun H."/>
            <person name="Tunlid A."/>
            <person name="Henrissat B."/>
            <person name="Grigoriev I.V."/>
            <person name="Hibbett D.S."/>
            <person name="Martin F."/>
        </authorList>
    </citation>
    <scope>NUCLEOTIDE SEQUENCE [LARGE SCALE GENOMIC DNA]</scope>
    <source>
        <strain evidence="3">441</strain>
    </source>
</reference>
<dbReference type="GO" id="GO:0000077">
    <property type="term" value="P:DNA damage checkpoint signaling"/>
    <property type="evidence" value="ECO:0007669"/>
    <property type="project" value="InterPro"/>
</dbReference>
<reference evidence="2 3" key="1">
    <citation type="submission" date="2014-04" db="EMBL/GenBank/DDBJ databases">
        <authorList>
            <consortium name="DOE Joint Genome Institute"/>
            <person name="Kuo A."/>
            <person name="Kohler A."/>
            <person name="Costa M.D."/>
            <person name="Nagy L.G."/>
            <person name="Floudas D."/>
            <person name="Copeland A."/>
            <person name="Barry K.W."/>
            <person name="Cichocki N."/>
            <person name="Veneault-Fourrey C."/>
            <person name="LaButti K."/>
            <person name="Lindquist E.A."/>
            <person name="Lipzen A."/>
            <person name="Lundell T."/>
            <person name="Morin E."/>
            <person name="Murat C."/>
            <person name="Sun H."/>
            <person name="Tunlid A."/>
            <person name="Henrissat B."/>
            <person name="Grigoriev I.V."/>
            <person name="Hibbett D.S."/>
            <person name="Martin F."/>
            <person name="Nordberg H.P."/>
            <person name="Cantor M.N."/>
            <person name="Hua S.X."/>
        </authorList>
    </citation>
    <scope>NUCLEOTIDE SEQUENCE [LARGE SCALE GENOMIC DNA]</scope>
    <source>
        <strain evidence="2 3">441</strain>
    </source>
</reference>
<protein>
    <submittedName>
        <fullName evidence="2">Uncharacterized protein</fullName>
    </submittedName>
</protein>
<evidence type="ECO:0000256" key="1">
    <source>
        <dbReference type="SAM" id="MobiDB-lite"/>
    </source>
</evidence>
<dbReference type="PANTHER" id="PTHR28594">
    <property type="entry name" value="ATR-INTERACTING PROTEIN"/>
    <property type="match status" value="1"/>
</dbReference>
<gene>
    <name evidence="2" type="ORF">PISMIDRAFT_149044</name>
</gene>
<name>A0A0D0A0U5_9AGAM</name>
<dbReference type="AlphaFoldDB" id="A0A0D0A0U5"/>
<evidence type="ECO:0000313" key="3">
    <source>
        <dbReference type="Proteomes" id="UP000054018"/>
    </source>
</evidence>
<keyword evidence="3" id="KW-1185">Reference proteome</keyword>
<dbReference type="PANTHER" id="PTHR28594:SF1">
    <property type="entry name" value="ATR-INTERACTING PROTEIN"/>
    <property type="match status" value="1"/>
</dbReference>